<proteinExistence type="predicted"/>
<comment type="caution">
    <text evidence="1">The sequence shown here is derived from an EMBL/GenBank/DDBJ whole genome shotgun (WGS) entry which is preliminary data.</text>
</comment>
<evidence type="ECO:0000313" key="1">
    <source>
        <dbReference type="EMBL" id="KAJ7986684.1"/>
    </source>
</evidence>
<keyword evidence="2" id="KW-1185">Reference proteome</keyword>
<sequence length="271" mass="29991">MFWLPVDFLLGRVQDPVGGNIHEWIQEHQTRLQLAFEGAAERSWVVAERRKNHHDRRVRELPLMVGQLVWFRDFRARGRPKLRDLYGPVQYRVLKVPREGGPVYTIAPVDEPTKARQVNRALLKPVVEARPLSEAASPCSPPADPPQSEDELSGDDLFILRHEAPLVTPTRVTATQPAPRLQLLPAPLAPTGQVPLGPSTRAPEGPIPSSPPLPRLLPAVSEVAIRRTVRSTAGQHSNVYHLPRPVVAAENAAEPPGPVSNAVMALFRPWS</sequence>
<name>A0ACC2F5P1_DALPE</name>
<reference evidence="1" key="1">
    <citation type="submission" date="2021-05" db="EMBL/GenBank/DDBJ databases">
        <authorList>
            <person name="Pan Q."/>
            <person name="Jouanno E."/>
            <person name="Zahm M."/>
            <person name="Klopp C."/>
            <person name="Cabau C."/>
            <person name="Louis A."/>
            <person name="Berthelot C."/>
            <person name="Parey E."/>
            <person name="Roest Crollius H."/>
            <person name="Montfort J."/>
            <person name="Robinson-Rechavi M."/>
            <person name="Bouchez O."/>
            <person name="Lampietro C."/>
            <person name="Lopez Roques C."/>
            <person name="Donnadieu C."/>
            <person name="Postlethwait J."/>
            <person name="Bobe J."/>
            <person name="Dillon D."/>
            <person name="Chandos A."/>
            <person name="von Hippel F."/>
            <person name="Guiguen Y."/>
        </authorList>
    </citation>
    <scope>NUCLEOTIDE SEQUENCE</scope>
    <source>
        <strain evidence="1">YG-Jan2019</strain>
    </source>
</reference>
<dbReference type="Proteomes" id="UP001157502">
    <property type="component" value="Chromosome 34"/>
</dbReference>
<gene>
    <name evidence="1" type="ORF">DPEC_G00342450</name>
</gene>
<accession>A0ACC2F5P1</accession>
<protein>
    <submittedName>
        <fullName evidence="1">Uncharacterized protein</fullName>
    </submittedName>
</protein>
<organism evidence="1 2">
    <name type="scientific">Dallia pectoralis</name>
    <name type="common">Alaska blackfish</name>
    <dbReference type="NCBI Taxonomy" id="75939"/>
    <lineage>
        <taxon>Eukaryota</taxon>
        <taxon>Metazoa</taxon>
        <taxon>Chordata</taxon>
        <taxon>Craniata</taxon>
        <taxon>Vertebrata</taxon>
        <taxon>Euteleostomi</taxon>
        <taxon>Actinopterygii</taxon>
        <taxon>Neopterygii</taxon>
        <taxon>Teleostei</taxon>
        <taxon>Protacanthopterygii</taxon>
        <taxon>Esociformes</taxon>
        <taxon>Umbridae</taxon>
        <taxon>Dallia</taxon>
    </lineage>
</organism>
<dbReference type="EMBL" id="CM055761">
    <property type="protein sequence ID" value="KAJ7986684.1"/>
    <property type="molecule type" value="Genomic_DNA"/>
</dbReference>
<evidence type="ECO:0000313" key="2">
    <source>
        <dbReference type="Proteomes" id="UP001157502"/>
    </source>
</evidence>